<proteinExistence type="predicted"/>
<sequence length="1080" mass="121815">MGRLIHTIQRPQGYGLAAVYRQDEYQLLAIADRCTIQHYIFDSTNPEYLCSEHAIKLRSPIVALTSAKYNGRDRLFAIADNKIYECSMNAQVWGHIEETTQRGVDSTVGHHRLHLLVYGENASVIRVTSDGRVFKYPYARKSQTVFLGSLGCIQVKLTATLEDNQTVAVLYSGYDLTSSLLYFSFEKENPRIIHQFASFVEAPSLIIPMNYGGVMVLSNSKAYLFPGLNQTCDLPDTYVDSSSTRASVSKGVVTIDIGLPPYVYSLFTAYTKIDDTRFLVTTDSGQTALIFVDLLFTPGRFGQSSMLLKSFTVLDVGKSTVANSLVHIQDNIFYAASRFSQSVLFSIQPEDPTLRILSFMPSSPPVLDLAYSYNTDSIRYAPDIFVCQGSYHNGELRKITYNTWRTTVLSSIQINEPFAEIIRLLPTNYLGYHSLDSRVYVGIMNASEISRIYEIEDDGLLKKPGAIKLSNFSIDGTGISDAKMDEKGEFEWDRVWTNDDFCAFKVRNDDIKFARVMRFRDTIHIKGGHLVLTTQGGELSVKLNHDEALVCSLQFVYFRDEPYIIVAYSDGHVLFYSGSHHQLKHRWSLTCSIRKAGLVGALLCLNNKNSIVLVMVDTHGTIYQHLIRRGNIVDSCVWISKNGVPTGMNSDGLLVVMYDDHKVIGLVPKSDYFLELADFFYSPKVIKSVTVLLLYNYMFGVLLRDGTFFTVRLKDKTDVDDAHFADQLWTKALSIKNTPYLICIKNDIASSNGFKRSSTINLLDGRSMKILDTFADGEHLYTDICLLPEDKSLEIGAQYFVAIQDDGPWSQKFPIFKVEDFKVKAVANVMAEGVPLRNVSFTSIVFSDKLYAIGNELVSIELEKVENGYRWVHEGHDSAKTKRMLQYGMQVCPTQLGGVVYLDSFHGAFLQFPNEMPRRIGSLTEMLYTAICVVPPIGDEPEYIVAGDTYGRVYFRQNTIMLHSQINVLKYIEEDGSLLIGTLDGGIYRLTSQATLETYKIRKLYGTCTKTFNLPYEQNSDVSEDRAIYPSMYIEAALKRRDIAKDFIRLAAFNSSSDKGVNKTKASHLKMPMEKFIDEF</sequence>
<dbReference type="VEuPathDB" id="FungiDB:CJI96_0004723"/>
<dbReference type="InterPro" id="IPR050358">
    <property type="entry name" value="RSE1/DDB1/CFT1"/>
</dbReference>
<dbReference type="VEuPathDB" id="FungiDB:CJJ09_003829"/>
<dbReference type="AlphaFoldDB" id="A0A0L0NRC3"/>
<name>A0A0L0NRC3_CANAR</name>
<evidence type="ECO:0000259" key="1">
    <source>
        <dbReference type="Pfam" id="PF10433"/>
    </source>
</evidence>
<dbReference type="EMBL" id="LGST01000053">
    <property type="protein sequence ID" value="KND96549.1"/>
    <property type="molecule type" value="Genomic_DNA"/>
</dbReference>
<reference evidence="3" key="1">
    <citation type="journal article" date="2015" name="BMC Genomics">
        <title>Draft genome of a commonly misdiagnosed multidrug resistant pathogen Candida auris.</title>
        <authorList>
            <person name="Chatterjee S."/>
            <person name="Alampalli S.V."/>
            <person name="Nageshan R.K."/>
            <person name="Chettiar S.T."/>
            <person name="Joshi S."/>
            <person name="Tatu U.S."/>
        </authorList>
    </citation>
    <scope>NUCLEOTIDE SEQUENCE [LARGE SCALE GENOMIC DNA]</scope>
    <source>
        <strain evidence="3">6684</strain>
    </source>
</reference>
<evidence type="ECO:0000313" key="2">
    <source>
        <dbReference type="EMBL" id="KND96549.1"/>
    </source>
</evidence>
<dbReference type="InterPro" id="IPR036322">
    <property type="entry name" value="WD40_repeat_dom_sf"/>
</dbReference>
<dbReference type="VEuPathDB" id="FungiDB:B9J08_005507"/>
<dbReference type="PANTHER" id="PTHR10644">
    <property type="entry name" value="DNA REPAIR/RNA PROCESSING CPSF FAMILY"/>
    <property type="match status" value="1"/>
</dbReference>
<dbReference type="VEuPathDB" id="FungiDB:CJI97_005589"/>
<dbReference type="InterPro" id="IPR018846">
    <property type="entry name" value="Beta-prop_RSE1/DDB1/CPSF1_1st"/>
</dbReference>
<dbReference type="VEuPathDB" id="FungiDB:CJJ07_003489"/>
<organism evidence="2 3">
    <name type="scientific">Candidozyma auris</name>
    <name type="common">Yeast</name>
    <name type="synonym">Candida auris</name>
    <dbReference type="NCBI Taxonomy" id="498019"/>
    <lineage>
        <taxon>Eukaryota</taxon>
        <taxon>Fungi</taxon>
        <taxon>Dikarya</taxon>
        <taxon>Ascomycota</taxon>
        <taxon>Saccharomycotina</taxon>
        <taxon>Pichiomycetes</taxon>
        <taxon>Metschnikowiaceae</taxon>
        <taxon>Candidozyma</taxon>
    </lineage>
</organism>
<dbReference type="VEuPathDB" id="FungiDB:CJJ09_003828"/>
<feature type="domain" description="RSE1/DDB1/CPSF1 first beta-propeller" evidence="1">
    <location>
        <begin position="151"/>
        <end position="351"/>
    </location>
</feature>
<comment type="caution">
    <text evidence="2">The sequence shown here is derived from an EMBL/GenBank/DDBJ whole genome shotgun (WGS) entry which is preliminary data.</text>
</comment>
<protein>
    <recommendedName>
        <fullName evidence="1">RSE1/DDB1/CPSF1 first beta-propeller domain-containing protein</fullName>
    </recommendedName>
</protein>
<dbReference type="SUPFAM" id="SSF50978">
    <property type="entry name" value="WD40 repeat-like"/>
    <property type="match status" value="1"/>
</dbReference>
<dbReference type="VEuPathDB" id="FungiDB:QG37_07087"/>
<evidence type="ECO:0000313" key="3">
    <source>
        <dbReference type="Proteomes" id="UP000037122"/>
    </source>
</evidence>
<gene>
    <name evidence="2" type="ORF">QG37_07087</name>
</gene>
<dbReference type="Proteomes" id="UP000037122">
    <property type="component" value="Unassembled WGS sequence"/>
</dbReference>
<dbReference type="Pfam" id="PF10433">
    <property type="entry name" value="Beta-prop_RSE1_1st"/>
    <property type="match status" value="1"/>
</dbReference>
<dbReference type="Gene3D" id="2.130.10.10">
    <property type="entry name" value="YVTN repeat-like/Quinoprotein amine dehydrogenase"/>
    <property type="match status" value="1"/>
</dbReference>
<accession>A0A0L0NRC3</accession>
<dbReference type="InterPro" id="IPR015943">
    <property type="entry name" value="WD40/YVTN_repeat-like_dom_sf"/>
</dbReference>